<dbReference type="PANTHER" id="PTHR42852:SF6">
    <property type="entry name" value="THIOL:DISULFIDE INTERCHANGE PROTEIN DSBE"/>
    <property type="match status" value="1"/>
</dbReference>
<accession>A0A516GVI6</accession>
<dbReference type="InterPro" id="IPR036249">
    <property type="entry name" value="Thioredoxin-like_sf"/>
</dbReference>
<sequence>MKIKIALLLLTLPLMSCAESKQKKDYIIFSGKIENVPSNKLMLGGEKGNITLELNDDGSFLDTLNLGEGRYVLFDSRNRLDFYFTNGSEYNLTADLKNFKKSAKLTGTNTDGSHYLMTKFERIKNLRGNNTEFYSLNENDFIAKEKELAQSYISYLDSFPNLPKALKKTEREELNYYHLLALAKYPTLHRMFTKQPEFKVSKDFFKELDTVNYLNESAYNRGGSYRNLVSAHFNRKAEELAMQEGTDKYFAKLKVFGEIPVDKIKNNLLISAATSDISHTDKLDEYYQTFLTVSTESKHKQTIQEKYEKLKLLTKDQVSPIFTDYENHAGGTTSLSDFKGKYVYIDVWATWCAPCIAEIPSLKKIEKQYHNKNIEFVSISIDAEKARESWRKMVERKELGGVQLIADNDWKSEFIKSYQIKGIPRFILIDPKGNIVDANAPRPSDPKLIEVFNTLNI</sequence>
<evidence type="ECO:0000256" key="3">
    <source>
        <dbReference type="ARBA" id="ARBA00023157"/>
    </source>
</evidence>
<evidence type="ECO:0000313" key="7">
    <source>
        <dbReference type="EMBL" id="QDO95516.1"/>
    </source>
</evidence>
<proteinExistence type="predicted"/>
<dbReference type="EMBL" id="CP041637">
    <property type="protein sequence ID" value="QDO95516.1"/>
    <property type="molecule type" value="Genomic_DNA"/>
</dbReference>
<dbReference type="AlphaFoldDB" id="A0A516GVI6"/>
<keyword evidence="4" id="KW-0676">Redox-active center</keyword>
<keyword evidence="2" id="KW-0201">Cytochrome c-type biogenesis</keyword>
<dbReference type="SUPFAM" id="SSF52833">
    <property type="entry name" value="Thioredoxin-like"/>
    <property type="match status" value="1"/>
</dbReference>
<evidence type="ECO:0000256" key="5">
    <source>
        <dbReference type="SAM" id="SignalP"/>
    </source>
</evidence>
<dbReference type="PROSITE" id="PS51352">
    <property type="entry name" value="THIOREDOXIN_2"/>
    <property type="match status" value="1"/>
</dbReference>
<dbReference type="CDD" id="cd02966">
    <property type="entry name" value="TlpA_like_family"/>
    <property type="match status" value="1"/>
</dbReference>
<dbReference type="PANTHER" id="PTHR42852">
    <property type="entry name" value="THIOL:DISULFIDE INTERCHANGE PROTEIN DSBE"/>
    <property type="match status" value="1"/>
</dbReference>
<dbReference type="GO" id="GO:0030313">
    <property type="term" value="C:cell envelope"/>
    <property type="evidence" value="ECO:0007669"/>
    <property type="project" value="UniProtKB-SubCell"/>
</dbReference>
<dbReference type="InterPro" id="IPR013740">
    <property type="entry name" value="Redoxin"/>
</dbReference>
<feature type="signal peptide" evidence="5">
    <location>
        <begin position="1"/>
        <end position="18"/>
    </location>
</feature>
<evidence type="ECO:0000256" key="2">
    <source>
        <dbReference type="ARBA" id="ARBA00022748"/>
    </source>
</evidence>
<keyword evidence="5" id="KW-0732">Signal</keyword>
<reference evidence="7 8" key="1">
    <citation type="submission" date="2019-07" db="EMBL/GenBank/DDBJ databases">
        <title>Genome sequencing for Formosa sp. PS13.</title>
        <authorList>
            <person name="Park S.-J."/>
        </authorList>
    </citation>
    <scope>NUCLEOTIDE SEQUENCE [LARGE SCALE GENOMIC DNA]</scope>
    <source>
        <strain evidence="7 8">PS13</strain>
    </source>
</reference>
<evidence type="ECO:0000259" key="6">
    <source>
        <dbReference type="PROSITE" id="PS51352"/>
    </source>
</evidence>
<comment type="subcellular location">
    <subcellularLocation>
        <location evidence="1">Cell envelope</location>
    </subcellularLocation>
</comment>
<keyword evidence="8" id="KW-1185">Reference proteome</keyword>
<evidence type="ECO:0000256" key="4">
    <source>
        <dbReference type="ARBA" id="ARBA00023284"/>
    </source>
</evidence>
<dbReference type="InterPro" id="IPR050553">
    <property type="entry name" value="Thioredoxin_ResA/DsbE_sf"/>
</dbReference>
<organism evidence="7 8">
    <name type="scientific">Formosa sediminum</name>
    <dbReference type="NCBI Taxonomy" id="2594004"/>
    <lineage>
        <taxon>Bacteria</taxon>
        <taxon>Pseudomonadati</taxon>
        <taxon>Bacteroidota</taxon>
        <taxon>Flavobacteriia</taxon>
        <taxon>Flavobacteriales</taxon>
        <taxon>Flavobacteriaceae</taxon>
        <taxon>Formosa</taxon>
    </lineage>
</organism>
<evidence type="ECO:0000256" key="1">
    <source>
        <dbReference type="ARBA" id="ARBA00004196"/>
    </source>
</evidence>
<dbReference type="Pfam" id="PF08534">
    <property type="entry name" value="Redoxin"/>
    <property type="match status" value="1"/>
</dbReference>
<dbReference type="KEGG" id="fop:FNB79_16565"/>
<keyword evidence="3" id="KW-1015">Disulfide bond</keyword>
<dbReference type="Gene3D" id="3.40.30.10">
    <property type="entry name" value="Glutaredoxin"/>
    <property type="match status" value="1"/>
</dbReference>
<protein>
    <submittedName>
        <fullName evidence="7">TlpA family protein disulfide reductase</fullName>
    </submittedName>
</protein>
<dbReference type="InterPro" id="IPR013766">
    <property type="entry name" value="Thioredoxin_domain"/>
</dbReference>
<dbReference type="Proteomes" id="UP000319209">
    <property type="component" value="Chromosome"/>
</dbReference>
<feature type="domain" description="Thioredoxin" evidence="6">
    <location>
        <begin position="313"/>
        <end position="457"/>
    </location>
</feature>
<dbReference type="GO" id="GO:0017004">
    <property type="term" value="P:cytochrome complex assembly"/>
    <property type="evidence" value="ECO:0007669"/>
    <property type="project" value="UniProtKB-KW"/>
</dbReference>
<gene>
    <name evidence="7" type="ORF">FNB79_16565</name>
</gene>
<dbReference type="OrthoDB" id="743079at2"/>
<feature type="chain" id="PRO_5021905123" evidence="5">
    <location>
        <begin position="19"/>
        <end position="457"/>
    </location>
</feature>
<dbReference type="RefSeq" id="WP_143382422.1">
    <property type="nucleotide sequence ID" value="NZ_CP041637.1"/>
</dbReference>
<name>A0A516GVI6_9FLAO</name>
<dbReference type="GO" id="GO:0016491">
    <property type="term" value="F:oxidoreductase activity"/>
    <property type="evidence" value="ECO:0007669"/>
    <property type="project" value="InterPro"/>
</dbReference>
<evidence type="ECO:0000313" key="8">
    <source>
        <dbReference type="Proteomes" id="UP000319209"/>
    </source>
</evidence>